<dbReference type="SUPFAM" id="SSF161111">
    <property type="entry name" value="Cation efflux protein transmembrane domain-like"/>
    <property type="match status" value="1"/>
</dbReference>
<reference evidence="12" key="2">
    <citation type="submission" date="2020-09" db="EMBL/GenBank/DDBJ databases">
        <authorList>
            <person name="Sun Q."/>
            <person name="Kim S."/>
        </authorList>
    </citation>
    <scope>NUCLEOTIDE SEQUENCE</scope>
    <source>
        <strain evidence="12">KCTC 42097</strain>
    </source>
</reference>
<name>A0A8J3GGK0_9HYPH</name>
<dbReference type="AlphaFoldDB" id="A0A8J3GGK0"/>
<dbReference type="InterPro" id="IPR058533">
    <property type="entry name" value="Cation_efflux_TM"/>
</dbReference>
<evidence type="ECO:0000256" key="5">
    <source>
        <dbReference type="ARBA" id="ARBA00022692"/>
    </source>
</evidence>
<dbReference type="Proteomes" id="UP000641137">
    <property type="component" value="Unassembled WGS sequence"/>
</dbReference>
<feature type="domain" description="Cation efflux protein cytoplasmic" evidence="11">
    <location>
        <begin position="212"/>
        <end position="289"/>
    </location>
</feature>
<dbReference type="SUPFAM" id="SSF160240">
    <property type="entry name" value="Cation efflux protein cytoplasmic domain-like"/>
    <property type="match status" value="1"/>
</dbReference>
<evidence type="ECO:0000256" key="9">
    <source>
        <dbReference type="SAM" id="Phobius"/>
    </source>
</evidence>
<keyword evidence="5 9" id="KW-0812">Transmembrane</keyword>
<dbReference type="RefSeq" id="WP_189488145.1">
    <property type="nucleotide sequence ID" value="NZ_BMZO01000002.1"/>
</dbReference>
<gene>
    <name evidence="12" type="ORF">GCM10010136_08110</name>
</gene>
<evidence type="ECO:0000313" key="13">
    <source>
        <dbReference type="Proteomes" id="UP000641137"/>
    </source>
</evidence>
<dbReference type="GO" id="GO:0006882">
    <property type="term" value="P:intracellular zinc ion homeostasis"/>
    <property type="evidence" value="ECO:0007669"/>
    <property type="project" value="TreeGrafter"/>
</dbReference>
<feature type="domain" description="Cation efflux protein transmembrane" evidence="10">
    <location>
        <begin position="15"/>
        <end position="207"/>
    </location>
</feature>
<organism evidence="12 13">
    <name type="scientific">Limoniibacter endophyticus</name>
    <dbReference type="NCBI Taxonomy" id="1565040"/>
    <lineage>
        <taxon>Bacteria</taxon>
        <taxon>Pseudomonadati</taxon>
        <taxon>Pseudomonadota</taxon>
        <taxon>Alphaproteobacteria</taxon>
        <taxon>Hyphomicrobiales</taxon>
        <taxon>Bartonellaceae</taxon>
        <taxon>Limoniibacter</taxon>
    </lineage>
</organism>
<dbReference type="InterPro" id="IPR027469">
    <property type="entry name" value="Cation_efflux_TMD_sf"/>
</dbReference>
<sequence length="304" mass="32814">MSEANQTVQRLALWSIAVGIIVLALKTFAWWLTGSIALYSDALESIVNVVASLAAWYAIRVSHMPADKDHPFGHHKAEYFSAVLEGVLIVLAALLILMEVWKAWQIPAVALDQPWEGMAVNSLATAVNFFWAQVLLRAGRKHRSPALSADGRHIMTDVVTSVGVLAGLIGAVLTGWLVLDTLLALVVALNILWQGGHVIASSLNGLMDAAVDTEDHMKIRDIISANAEGALEVHDLKTRIAGRATFIEFHLVVDAGMTVGDAHVICDRIEAALEAEIEDARIHIHVEPEEEAKLPPGTSAVPFA</sequence>
<feature type="transmembrane region" description="Helical" evidence="9">
    <location>
        <begin position="118"/>
        <end position="138"/>
    </location>
</feature>
<proteinExistence type="inferred from homology"/>
<reference evidence="12" key="1">
    <citation type="journal article" date="2014" name="Int. J. Syst. Evol. Microbiol.">
        <title>Complete genome sequence of Corynebacterium casei LMG S-19264T (=DSM 44701T), isolated from a smear-ripened cheese.</title>
        <authorList>
            <consortium name="US DOE Joint Genome Institute (JGI-PGF)"/>
            <person name="Walter F."/>
            <person name="Albersmeier A."/>
            <person name="Kalinowski J."/>
            <person name="Ruckert C."/>
        </authorList>
    </citation>
    <scope>NUCLEOTIDE SEQUENCE</scope>
    <source>
        <strain evidence="12">KCTC 42097</strain>
    </source>
</reference>
<comment type="subcellular location">
    <subcellularLocation>
        <location evidence="1">Cell membrane</location>
        <topology evidence="1">Multi-pass membrane protein</topology>
    </subcellularLocation>
</comment>
<dbReference type="Gene3D" id="1.20.1510.10">
    <property type="entry name" value="Cation efflux protein transmembrane domain"/>
    <property type="match status" value="1"/>
</dbReference>
<dbReference type="InterPro" id="IPR050291">
    <property type="entry name" value="CDF_Transporter"/>
</dbReference>
<dbReference type="GO" id="GO:0015093">
    <property type="term" value="F:ferrous iron transmembrane transporter activity"/>
    <property type="evidence" value="ECO:0007669"/>
    <property type="project" value="TreeGrafter"/>
</dbReference>
<dbReference type="GO" id="GO:0015341">
    <property type="term" value="F:zinc efflux antiporter activity"/>
    <property type="evidence" value="ECO:0007669"/>
    <property type="project" value="TreeGrafter"/>
</dbReference>
<dbReference type="Pfam" id="PF01545">
    <property type="entry name" value="Cation_efflux"/>
    <property type="match status" value="1"/>
</dbReference>
<evidence type="ECO:0000256" key="8">
    <source>
        <dbReference type="ARBA" id="ARBA00068882"/>
    </source>
</evidence>
<evidence type="ECO:0000256" key="4">
    <source>
        <dbReference type="ARBA" id="ARBA00022475"/>
    </source>
</evidence>
<evidence type="ECO:0000313" key="12">
    <source>
        <dbReference type="EMBL" id="GHC65420.1"/>
    </source>
</evidence>
<dbReference type="Gene3D" id="3.30.70.1350">
    <property type="entry name" value="Cation efflux protein, cytoplasmic domain"/>
    <property type="match status" value="1"/>
</dbReference>
<feature type="transmembrane region" description="Helical" evidence="9">
    <location>
        <begin position="12"/>
        <end position="32"/>
    </location>
</feature>
<dbReference type="FunFam" id="3.30.70.1350:FF:000002">
    <property type="entry name" value="Ferrous-iron efflux pump FieF"/>
    <property type="match status" value="1"/>
</dbReference>
<dbReference type="NCBIfam" id="TIGR01297">
    <property type="entry name" value="CDF"/>
    <property type="match status" value="1"/>
</dbReference>
<dbReference type="Pfam" id="PF16916">
    <property type="entry name" value="ZT_dimer"/>
    <property type="match status" value="1"/>
</dbReference>
<dbReference type="EMBL" id="BMZO01000002">
    <property type="protein sequence ID" value="GHC65420.1"/>
    <property type="molecule type" value="Genomic_DNA"/>
</dbReference>
<evidence type="ECO:0000256" key="6">
    <source>
        <dbReference type="ARBA" id="ARBA00022989"/>
    </source>
</evidence>
<evidence type="ECO:0000259" key="10">
    <source>
        <dbReference type="Pfam" id="PF01545"/>
    </source>
</evidence>
<evidence type="ECO:0000256" key="7">
    <source>
        <dbReference type="ARBA" id="ARBA00023136"/>
    </source>
</evidence>
<dbReference type="InterPro" id="IPR002524">
    <property type="entry name" value="Cation_efflux"/>
</dbReference>
<dbReference type="InterPro" id="IPR027470">
    <property type="entry name" value="Cation_efflux_CTD"/>
</dbReference>
<comment type="similarity">
    <text evidence="2">Belongs to the cation diffusion facilitator (CDF) transporter (TC 2.A.4) family.</text>
</comment>
<keyword evidence="3" id="KW-0813">Transport</keyword>
<dbReference type="PANTHER" id="PTHR43840">
    <property type="entry name" value="MITOCHONDRIAL METAL TRANSPORTER 1-RELATED"/>
    <property type="match status" value="1"/>
</dbReference>
<evidence type="ECO:0000256" key="1">
    <source>
        <dbReference type="ARBA" id="ARBA00004651"/>
    </source>
</evidence>
<feature type="transmembrane region" description="Helical" evidence="9">
    <location>
        <begin position="79"/>
        <end position="98"/>
    </location>
</feature>
<keyword evidence="13" id="KW-1185">Reference proteome</keyword>
<keyword evidence="4" id="KW-1003">Cell membrane</keyword>
<keyword evidence="6 9" id="KW-1133">Transmembrane helix</keyword>
<comment type="caution">
    <text evidence="12">The sequence shown here is derived from an EMBL/GenBank/DDBJ whole genome shotgun (WGS) entry which is preliminary data.</text>
</comment>
<dbReference type="GO" id="GO:0015086">
    <property type="term" value="F:cadmium ion transmembrane transporter activity"/>
    <property type="evidence" value="ECO:0007669"/>
    <property type="project" value="TreeGrafter"/>
</dbReference>
<protein>
    <recommendedName>
        <fullName evidence="8">Protein p34</fullName>
    </recommendedName>
</protein>
<dbReference type="GO" id="GO:0005886">
    <property type="term" value="C:plasma membrane"/>
    <property type="evidence" value="ECO:0007669"/>
    <property type="project" value="UniProtKB-SubCell"/>
</dbReference>
<keyword evidence="7 9" id="KW-0472">Membrane</keyword>
<evidence type="ECO:0000256" key="2">
    <source>
        <dbReference type="ARBA" id="ARBA00008114"/>
    </source>
</evidence>
<feature type="transmembrane region" description="Helical" evidence="9">
    <location>
        <begin position="38"/>
        <end position="59"/>
    </location>
</feature>
<evidence type="ECO:0000259" key="11">
    <source>
        <dbReference type="Pfam" id="PF16916"/>
    </source>
</evidence>
<evidence type="ECO:0000256" key="3">
    <source>
        <dbReference type="ARBA" id="ARBA00022448"/>
    </source>
</evidence>
<dbReference type="PANTHER" id="PTHR43840:SF15">
    <property type="entry name" value="MITOCHONDRIAL METAL TRANSPORTER 1-RELATED"/>
    <property type="match status" value="1"/>
</dbReference>
<accession>A0A8J3GGK0</accession>
<feature type="transmembrane region" description="Helical" evidence="9">
    <location>
        <begin position="158"/>
        <end position="179"/>
    </location>
</feature>
<dbReference type="InterPro" id="IPR036837">
    <property type="entry name" value="Cation_efflux_CTD_sf"/>
</dbReference>